<reference evidence="3" key="1">
    <citation type="journal article" date="2023" name="bioRxiv">
        <title>Complete genome of the Medicago anthracnose fungus, Colletotrichum destructivum, reveals a mini-chromosome-like region within a core chromosome.</title>
        <authorList>
            <person name="Lapalu N."/>
            <person name="Simon A."/>
            <person name="Lu A."/>
            <person name="Plaumann P.-L."/>
            <person name="Amselem J."/>
            <person name="Pigne S."/>
            <person name="Auger A."/>
            <person name="Koch C."/>
            <person name="Dallery J.-F."/>
            <person name="O'Connell R.J."/>
        </authorList>
    </citation>
    <scope>NUCLEOTIDE SEQUENCE [LARGE SCALE GENOMIC DNA]</scope>
    <source>
        <strain evidence="3">CBS 520.97</strain>
    </source>
</reference>
<sequence length="83" mass="9471">MCDVPQSVRLTAGRDPIVSNPWNKHVYLPSNELPKGSQSAVRPGHNPTKEVSRRLNSTGRRDWSGSRWAHRRPVDPWQLSTEE</sequence>
<feature type="region of interest" description="Disordered" evidence="1">
    <location>
        <begin position="1"/>
        <end position="83"/>
    </location>
</feature>
<gene>
    <name evidence="2" type="ORF">CDEST_10227</name>
</gene>
<organism evidence="2 3">
    <name type="scientific">Colletotrichum destructivum</name>
    <dbReference type="NCBI Taxonomy" id="34406"/>
    <lineage>
        <taxon>Eukaryota</taxon>
        <taxon>Fungi</taxon>
        <taxon>Dikarya</taxon>
        <taxon>Ascomycota</taxon>
        <taxon>Pezizomycotina</taxon>
        <taxon>Sordariomycetes</taxon>
        <taxon>Hypocreomycetidae</taxon>
        <taxon>Glomerellales</taxon>
        <taxon>Glomerellaceae</taxon>
        <taxon>Colletotrichum</taxon>
        <taxon>Colletotrichum destructivum species complex</taxon>
    </lineage>
</organism>
<evidence type="ECO:0000256" key="1">
    <source>
        <dbReference type="SAM" id="MobiDB-lite"/>
    </source>
</evidence>
<protein>
    <submittedName>
        <fullName evidence="2">Uncharacterized protein</fullName>
    </submittedName>
</protein>
<keyword evidence="3" id="KW-1185">Reference proteome</keyword>
<dbReference type="EMBL" id="CP137310">
    <property type="protein sequence ID" value="WQF85213.1"/>
    <property type="molecule type" value="Genomic_DNA"/>
</dbReference>
<evidence type="ECO:0000313" key="3">
    <source>
        <dbReference type="Proteomes" id="UP001322277"/>
    </source>
</evidence>
<feature type="compositionally biased region" description="Basic and acidic residues" evidence="1">
    <location>
        <begin position="47"/>
        <end position="64"/>
    </location>
</feature>
<dbReference type="GeneID" id="87946729"/>
<dbReference type="AlphaFoldDB" id="A0AAX4IQ77"/>
<evidence type="ECO:0000313" key="2">
    <source>
        <dbReference type="EMBL" id="WQF85213.1"/>
    </source>
</evidence>
<dbReference type="RefSeq" id="XP_062782436.1">
    <property type="nucleotide sequence ID" value="XM_062926385.1"/>
</dbReference>
<dbReference type="KEGG" id="cdet:87946729"/>
<name>A0AAX4IQ77_9PEZI</name>
<accession>A0AAX4IQ77</accession>
<proteinExistence type="predicted"/>
<dbReference type="Proteomes" id="UP001322277">
    <property type="component" value="Chromosome 6"/>
</dbReference>